<dbReference type="InterPro" id="IPR036396">
    <property type="entry name" value="Cyt_P450_sf"/>
</dbReference>
<dbReference type="PRINTS" id="PR00465">
    <property type="entry name" value="EP450IV"/>
</dbReference>
<reference evidence="7" key="1">
    <citation type="submission" date="2021-06" db="EMBL/GenBank/DDBJ databases">
        <authorList>
            <person name="Kallberg Y."/>
            <person name="Tangrot J."/>
            <person name="Rosling A."/>
        </authorList>
    </citation>
    <scope>NUCLEOTIDE SEQUENCE</scope>
    <source>
        <strain evidence="7">FL966</strain>
    </source>
</reference>
<dbReference type="GO" id="GO:0020037">
    <property type="term" value="F:heme binding"/>
    <property type="evidence" value="ECO:0007669"/>
    <property type="project" value="InterPro"/>
</dbReference>
<dbReference type="AlphaFoldDB" id="A0A9N9KE81"/>
<keyword evidence="4 5" id="KW-0408">Iron</keyword>
<keyword evidence="8" id="KW-1185">Reference proteome</keyword>
<dbReference type="GO" id="GO:0016705">
    <property type="term" value="F:oxidoreductase activity, acting on paired donors, with incorporation or reduction of molecular oxygen"/>
    <property type="evidence" value="ECO:0007669"/>
    <property type="project" value="InterPro"/>
</dbReference>
<feature type="binding site" description="axial binding residue" evidence="5">
    <location>
        <position position="151"/>
    </location>
    <ligand>
        <name>heme</name>
        <dbReference type="ChEBI" id="CHEBI:30413"/>
    </ligand>
    <ligandPart>
        <name>Fe</name>
        <dbReference type="ChEBI" id="CHEBI:18248"/>
    </ligandPart>
</feature>
<evidence type="ECO:0000256" key="4">
    <source>
        <dbReference type="ARBA" id="ARBA00023004"/>
    </source>
</evidence>
<evidence type="ECO:0000256" key="5">
    <source>
        <dbReference type="PIRSR" id="PIRSR602403-1"/>
    </source>
</evidence>
<keyword evidence="6" id="KW-0560">Oxidoreductase</keyword>
<dbReference type="Proteomes" id="UP000789759">
    <property type="component" value="Unassembled WGS sequence"/>
</dbReference>
<dbReference type="InterPro" id="IPR002403">
    <property type="entry name" value="Cyt_P450_E_grp-IV"/>
</dbReference>
<feature type="non-terminal residue" evidence="7">
    <location>
        <position position="202"/>
    </location>
</feature>
<organism evidence="7 8">
    <name type="scientific">Cetraspora pellucida</name>
    <dbReference type="NCBI Taxonomy" id="1433469"/>
    <lineage>
        <taxon>Eukaryota</taxon>
        <taxon>Fungi</taxon>
        <taxon>Fungi incertae sedis</taxon>
        <taxon>Mucoromycota</taxon>
        <taxon>Glomeromycotina</taxon>
        <taxon>Glomeromycetes</taxon>
        <taxon>Diversisporales</taxon>
        <taxon>Gigasporaceae</taxon>
        <taxon>Cetraspora</taxon>
    </lineage>
</organism>
<dbReference type="InterPro" id="IPR017972">
    <property type="entry name" value="Cyt_P450_CS"/>
</dbReference>
<evidence type="ECO:0000313" key="8">
    <source>
        <dbReference type="Proteomes" id="UP000789759"/>
    </source>
</evidence>
<gene>
    <name evidence="7" type="ORF">CPELLU_LOCUS20149</name>
</gene>
<dbReference type="OrthoDB" id="1844152at2759"/>
<keyword evidence="3 5" id="KW-0479">Metal-binding</keyword>
<evidence type="ECO:0000256" key="3">
    <source>
        <dbReference type="ARBA" id="ARBA00022723"/>
    </source>
</evidence>
<keyword evidence="5 6" id="KW-0349">Heme</keyword>
<comment type="caution">
    <text evidence="7">The sequence shown here is derived from an EMBL/GenBank/DDBJ whole genome shotgun (WGS) entry which is preliminary data.</text>
</comment>
<evidence type="ECO:0000256" key="6">
    <source>
        <dbReference type="RuleBase" id="RU000461"/>
    </source>
</evidence>
<accession>A0A9N9KE81</accession>
<dbReference type="EMBL" id="CAJVQA010056346">
    <property type="protein sequence ID" value="CAG8825782.1"/>
    <property type="molecule type" value="Genomic_DNA"/>
</dbReference>
<keyword evidence="6" id="KW-0503">Monooxygenase</keyword>
<dbReference type="PANTHER" id="PTHR46206">
    <property type="entry name" value="CYTOCHROME P450"/>
    <property type="match status" value="1"/>
</dbReference>
<dbReference type="GO" id="GO:0005506">
    <property type="term" value="F:iron ion binding"/>
    <property type="evidence" value="ECO:0007669"/>
    <property type="project" value="InterPro"/>
</dbReference>
<comment type="cofactor">
    <cofactor evidence="1 5">
        <name>heme</name>
        <dbReference type="ChEBI" id="CHEBI:30413"/>
    </cofactor>
</comment>
<dbReference type="PROSITE" id="PS00086">
    <property type="entry name" value="CYTOCHROME_P450"/>
    <property type="match status" value="1"/>
</dbReference>
<sequence length="202" mass="23343">EDLLDFYLNDPNFKTDIVDDKYMNELFGQLYLLVFASINYAGRPELWDEIYEEQLKIHNESDGILTMDDIQKMVKLDCFLRESFRYSADIDRDVFIMQKDTAFSNKFYGETAHEFQPKRHIISHSNGKVVHSPATKVDRSLLTFGGGKHACPGRFFAVNEIKMCLHKMILKYHIRTESGKIDPIIVKSSMLLPPNSGLVLEN</sequence>
<protein>
    <submittedName>
        <fullName evidence="7">1258_t:CDS:1</fullName>
    </submittedName>
</protein>
<comment type="similarity">
    <text evidence="2 6">Belongs to the cytochrome P450 family.</text>
</comment>
<dbReference type="InterPro" id="IPR001128">
    <property type="entry name" value="Cyt_P450"/>
</dbReference>
<evidence type="ECO:0000256" key="1">
    <source>
        <dbReference type="ARBA" id="ARBA00001971"/>
    </source>
</evidence>
<dbReference type="Gene3D" id="1.10.630.10">
    <property type="entry name" value="Cytochrome P450"/>
    <property type="match status" value="2"/>
</dbReference>
<evidence type="ECO:0000256" key="2">
    <source>
        <dbReference type="ARBA" id="ARBA00010617"/>
    </source>
</evidence>
<name>A0A9N9KE81_9GLOM</name>
<dbReference type="SUPFAM" id="SSF48264">
    <property type="entry name" value="Cytochrome P450"/>
    <property type="match status" value="1"/>
</dbReference>
<proteinExistence type="inferred from homology"/>
<evidence type="ECO:0000313" key="7">
    <source>
        <dbReference type="EMBL" id="CAG8825782.1"/>
    </source>
</evidence>
<dbReference type="Pfam" id="PF00067">
    <property type="entry name" value="p450"/>
    <property type="match status" value="1"/>
</dbReference>
<feature type="non-terminal residue" evidence="7">
    <location>
        <position position="1"/>
    </location>
</feature>
<dbReference type="GO" id="GO:0004497">
    <property type="term" value="F:monooxygenase activity"/>
    <property type="evidence" value="ECO:0007669"/>
    <property type="project" value="UniProtKB-KW"/>
</dbReference>